<dbReference type="AlphaFoldDB" id="F8N922"/>
<protein>
    <submittedName>
        <fullName evidence="2">Uncharacterized protein</fullName>
    </submittedName>
</protein>
<dbReference type="EMBL" id="GL945017">
    <property type="protein sequence ID" value="EGN56600.1"/>
    <property type="molecule type" value="Genomic_DNA"/>
</dbReference>
<sequence>MIADIHLILKQKIMDKGKELLSKEELALMRGGFGIEDVTVYALGVQGVNNCCNTTNNGGTTSPSKPTTSTTTTDTTLKP</sequence>
<dbReference type="HOGENOM" id="CLU_2603082_0_0_10"/>
<name>F8N922_9BACT</name>
<evidence type="ECO:0000313" key="2">
    <source>
        <dbReference type="EMBL" id="EGN56600.1"/>
    </source>
</evidence>
<proteinExistence type="predicted"/>
<gene>
    <name evidence="2" type="ORF">Premu_1166</name>
</gene>
<keyword evidence="3" id="KW-1185">Reference proteome</keyword>
<reference evidence="3" key="1">
    <citation type="journal article" date="2011" name="Stand. Genomic Sci.">
        <title>Non-contiguous finished genome sequence of the opportunistic oral pathogen Prevotella multisaccharivorax type strain (PPPA20).</title>
        <authorList>
            <person name="Pati A."/>
            <person name="Gronow S."/>
            <person name="Lu M."/>
            <person name="Lapidus A."/>
            <person name="Nolan M."/>
            <person name="Lucas S."/>
            <person name="Hammon N."/>
            <person name="Deshpande S."/>
            <person name="Cheng J.F."/>
            <person name="Tapia R."/>
            <person name="Han C."/>
            <person name="Goodwin L."/>
            <person name="Pitluck S."/>
            <person name="Liolios K."/>
            <person name="Pagani I."/>
            <person name="Mavromatis K."/>
            <person name="Mikhailova N."/>
            <person name="Huntemann M."/>
            <person name="Chen A."/>
            <person name="Palaniappan K."/>
            <person name="Land M."/>
            <person name="Hauser L."/>
            <person name="Detter J.C."/>
            <person name="Brambilla E.M."/>
            <person name="Rohde M."/>
            <person name="Goker M."/>
            <person name="Woyke T."/>
            <person name="Bristow J."/>
            <person name="Eisen J.A."/>
            <person name="Markowitz V."/>
            <person name="Hugenholtz P."/>
            <person name="Kyrpides N.C."/>
            <person name="Klenk H.P."/>
            <person name="Ivanova N."/>
        </authorList>
    </citation>
    <scope>NUCLEOTIDE SEQUENCE [LARGE SCALE GENOMIC DNA]</scope>
    <source>
        <strain evidence="3">DSM 17128</strain>
    </source>
</reference>
<accession>F8N922</accession>
<evidence type="ECO:0000313" key="3">
    <source>
        <dbReference type="Proteomes" id="UP000002772"/>
    </source>
</evidence>
<dbReference type="Proteomes" id="UP000002772">
    <property type="component" value="Unassembled WGS sequence"/>
</dbReference>
<organism evidence="2 3">
    <name type="scientific">Hallella multisaccharivorax DSM 17128</name>
    <dbReference type="NCBI Taxonomy" id="688246"/>
    <lineage>
        <taxon>Bacteria</taxon>
        <taxon>Pseudomonadati</taxon>
        <taxon>Bacteroidota</taxon>
        <taxon>Bacteroidia</taxon>
        <taxon>Bacteroidales</taxon>
        <taxon>Prevotellaceae</taxon>
        <taxon>Hallella</taxon>
    </lineage>
</organism>
<evidence type="ECO:0000256" key="1">
    <source>
        <dbReference type="SAM" id="MobiDB-lite"/>
    </source>
</evidence>
<feature type="region of interest" description="Disordered" evidence="1">
    <location>
        <begin position="55"/>
        <end position="79"/>
    </location>
</feature>
<dbReference type="STRING" id="688246.Premu_1166"/>